<protein>
    <submittedName>
        <fullName evidence="2">Hydroxylacyl-CoA dehydrogenase</fullName>
    </submittedName>
</protein>
<dbReference type="eggNOG" id="COG5517">
    <property type="taxonomic scope" value="Bacteria"/>
</dbReference>
<reference evidence="2 3" key="1">
    <citation type="journal article" date="2014" name="Genome Announc.">
        <title>Draft Genome Sequence of the Antitrypanosomally Active Sponge-Associated Bacterium Actinokineospora sp. Strain EG49.</title>
        <authorList>
            <person name="Harjes J."/>
            <person name="Ryu T."/>
            <person name="Abdelmohsen U.R."/>
            <person name="Moitinho-Silva L."/>
            <person name="Horn H."/>
            <person name="Ravasi T."/>
            <person name="Hentschel U."/>
        </authorList>
    </citation>
    <scope>NUCLEOTIDE SEQUENCE [LARGE SCALE GENOMIC DNA]</scope>
    <source>
        <strain evidence="2 3">EG49</strain>
    </source>
</reference>
<evidence type="ECO:0000313" key="3">
    <source>
        <dbReference type="Proteomes" id="UP000019277"/>
    </source>
</evidence>
<gene>
    <name evidence="2" type="ORF">UO65_4089</name>
</gene>
<comment type="caution">
    <text evidence="2">The sequence shown here is derived from an EMBL/GenBank/DDBJ whole genome shotgun (WGS) entry which is preliminary data.</text>
</comment>
<evidence type="ECO:0000259" key="1">
    <source>
        <dbReference type="Pfam" id="PF13577"/>
    </source>
</evidence>
<dbReference type="InterPro" id="IPR032710">
    <property type="entry name" value="NTF2-like_dom_sf"/>
</dbReference>
<dbReference type="PATRIC" id="fig|909613.9.peg.4090"/>
<organism evidence="2 3">
    <name type="scientific">Actinokineospora spheciospongiae</name>
    <dbReference type="NCBI Taxonomy" id="909613"/>
    <lineage>
        <taxon>Bacteria</taxon>
        <taxon>Bacillati</taxon>
        <taxon>Actinomycetota</taxon>
        <taxon>Actinomycetes</taxon>
        <taxon>Pseudonocardiales</taxon>
        <taxon>Pseudonocardiaceae</taxon>
        <taxon>Actinokineospora</taxon>
    </lineage>
</organism>
<dbReference type="OrthoDB" id="9130903at2"/>
<dbReference type="InterPro" id="IPR037401">
    <property type="entry name" value="SnoaL-like"/>
</dbReference>
<proteinExistence type="predicted"/>
<evidence type="ECO:0000313" key="2">
    <source>
        <dbReference type="EMBL" id="EWC60665.1"/>
    </source>
</evidence>
<accession>W7IIV0</accession>
<accession>A0A8E2X1K7</accession>
<dbReference type="STRING" id="909613.UO65_4089"/>
<sequence length="143" mass="16243">MTTTDTARDLHGEVVHFLARQTHLMDGRDFEGFAATFTEDGEFSHTPGQLAATRAGIVAELVEFHRRFDDDPVVRRHWFNMVVLDPGEGGSWRATYYAYTVNTRPGGDQRIGPSCLVTDVLVRVGDELLTRSRHVRQDRLHFD</sequence>
<feature type="domain" description="SnoaL-like" evidence="1">
    <location>
        <begin position="12"/>
        <end position="134"/>
    </location>
</feature>
<dbReference type="CDD" id="cd00531">
    <property type="entry name" value="NTF2_like"/>
    <property type="match status" value="1"/>
</dbReference>
<keyword evidence="3" id="KW-1185">Reference proteome</keyword>
<dbReference type="Gene3D" id="3.10.450.50">
    <property type="match status" value="1"/>
</dbReference>
<dbReference type="RefSeq" id="WP_035284869.1">
    <property type="nucleotide sequence ID" value="NZ_AYXG01000148.1"/>
</dbReference>
<dbReference type="Proteomes" id="UP000019277">
    <property type="component" value="Unassembled WGS sequence"/>
</dbReference>
<dbReference type="EMBL" id="AYXG01000148">
    <property type="protein sequence ID" value="EWC60665.1"/>
    <property type="molecule type" value="Genomic_DNA"/>
</dbReference>
<dbReference type="AlphaFoldDB" id="W7IIV0"/>
<dbReference type="SUPFAM" id="SSF54427">
    <property type="entry name" value="NTF2-like"/>
    <property type="match status" value="1"/>
</dbReference>
<dbReference type="Pfam" id="PF13577">
    <property type="entry name" value="SnoaL_4"/>
    <property type="match status" value="1"/>
</dbReference>
<name>W7IIV0_9PSEU</name>